<name>D1PH90_9BACT</name>
<evidence type="ECO:0000313" key="4">
    <source>
        <dbReference type="Proteomes" id="UP000004477"/>
    </source>
</evidence>
<dbReference type="Pfam" id="PF01610">
    <property type="entry name" value="DDE_Tnp_ISL3"/>
    <property type="match status" value="1"/>
</dbReference>
<evidence type="ECO:0000259" key="2">
    <source>
        <dbReference type="Pfam" id="PF01610"/>
    </source>
</evidence>
<gene>
    <name evidence="3" type="ORF">PREVCOP_06610</name>
</gene>
<dbReference type="PANTHER" id="PTHR33498">
    <property type="entry name" value="TRANSPOSASE FOR INSERTION SEQUENCE ELEMENT IS1557"/>
    <property type="match status" value="1"/>
</dbReference>
<evidence type="ECO:0000313" key="3">
    <source>
        <dbReference type="EMBL" id="EFB33939.1"/>
    </source>
</evidence>
<dbReference type="InterPro" id="IPR047951">
    <property type="entry name" value="Transpos_ISL3"/>
</dbReference>
<comment type="caution">
    <text evidence="3">The sequence shown here is derived from an EMBL/GenBank/DDBJ whole genome shotgun (WGS) entry which is preliminary data.</text>
</comment>
<feature type="compositionally biased region" description="Basic residues" evidence="1">
    <location>
        <begin position="178"/>
        <end position="198"/>
    </location>
</feature>
<dbReference type="AlphaFoldDB" id="D1PH90"/>
<accession>D1PH90</accession>
<dbReference type="OrthoDB" id="2110692at2"/>
<dbReference type="PANTHER" id="PTHR33498:SF1">
    <property type="entry name" value="TRANSPOSASE FOR INSERTION SEQUENCE ELEMENT IS1557"/>
    <property type="match status" value="1"/>
</dbReference>
<evidence type="ECO:0000256" key="1">
    <source>
        <dbReference type="SAM" id="MobiDB-lite"/>
    </source>
</evidence>
<dbReference type="InterPro" id="IPR002560">
    <property type="entry name" value="Transposase_DDE"/>
</dbReference>
<dbReference type="Proteomes" id="UP000004477">
    <property type="component" value="Unassembled WGS sequence"/>
</dbReference>
<sequence length="349" mass="40601">MARFFQTDGKYLNRVYKEHLSDFEDWDQKDHAAEWVLFAQNMGTHLSIDESMLHNDLFTFLSNKEGHGKRGTLIAAVKGTTIAEVAMRLMAIPEEKRLAVKEVTMDFSDSMMGIIKQVFPNAEIVIDCFHIMQLAGKGLEEMRMKLKRAAVTERNMQESKFKKLVQARRKARAYYAKNHKPKKSKNGKTLGRPRKRKNEKFQPEILANGETKVELLTHVRYPLLKSGNDWTDWQKKGMKILFELDNRIKTGYGLACALRNIFKKKQSRKKAKKALHAWYKNIGRSHIRELIAVRDTIKEKEEYVLNYFNNRSTNASAESLNSKMKGFRAQVRGVADLTFFMYRMMMIFG</sequence>
<dbReference type="HOGENOM" id="CLU_042767_0_0_10"/>
<feature type="domain" description="Transposase IS204/IS1001/IS1096/IS1165 DDE" evidence="2">
    <location>
        <begin position="46"/>
        <end position="343"/>
    </location>
</feature>
<protein>
    <submittedName>
        <fullName evidence="3">Transposase</fullName>
    </submittedName>
</protein>
<organism evidence="3 4">
    <name type="scientific">Segatella copri DSM 18205</name>
    <dbReference type="NCBI Taxonomy" id="537011"/>
    <lineage>
        <taxon>Bacteria</taxon>
        <taxon>Pseudomonadati</taxon>
        <taxon>Bacteroidota</taxon>
        <taxon>Bacteroidia</taxon>
        <taxon>Bacteroidales</taxon>
        <taxon>Prevotellaceae</taxon>
        <taxon>Segatella</taxon>
    </lineage>
</organism>
<reference evidence="3" key="1">
    <citation type="submission" date="2009-11" db="EMBL/GenBank/DDBJ databases">
        <authorList>
            <person name="Weinstock G."/>
            <person name="Sodergren E."/>
            <person name="Clifton S."/>
            <person name="Fulton L."/>
            <person name="Fulton B."/>
            <person name="Courtney L."/>
            <person name="Fronick C."/>
            <person name="Harrison M."/>
            <person name="Strong C."/>
            <person name="Farmer C."/>
            <person name="Delahaunty K."/>
            <person name="Markovic C."/>
            <person name="Hall O."/>
            <person name="Minx P."/>
            <person name="Tomlinson C."/>
            <person name="Mitreva M."/>
            <person name="Nelson J."/>
            <person name="Hou S."/>
            <person name="Wollam A."/>
            <person name="Pepin K.H."/>
            <person name="Johnson M."/>
            <person name="Bhonagiri V."/>
            <person name="Nash W.E."/>
            <person name="Warren W."/>
            <person name="Chinwalla A."/>
            <person name="Mardis E.R."/>
            <person name="Wilson R.K."/>
        </authorList>
    </citation>
    <scope>NUCLEOTIDE SEQUENCE [LARGE SCALE GENOMIC DNA]</scope>
    <source>
        <strain evidence="3">DSM 18205</strain>
    </source>
</reference>
<feature type="region of interest" description="Disordered" evidence="1">
    <location>
        <begin position="178"/>
        <end position="202"/>
    </location>
</feature>
<dbReference type="EMBL" id="ACBX02000050">
    <property type="protein sequence ID" value="EFB33939.1"/>
    <property type="molecule type" value="Genomic_DNA"/>
</dbReference>
<keyword evidence="4" id="KW-1185">Reference proteome</keyword>
<dbReference type="STRING" id="537011.PREVCOP_06610"/>
<proteinExistence type="predicted"/>
<dbReference type="PaxDb" id="537011-PREVCOP_06610"/>